<dbReference type="PROSITE" id="PS51194">
    <property type="entry name" value="HELICASE_CTER"/>
    <property type="match status" value="1"/>
</dbReference>
<evidence type="ECO:0000259" key="9">
    <source>
        <dbReference type="PROSITE" id="PS51194"/>
    </source>
</evidence>
<dbReference type="PROSITE" id="PS00690">
    <property type="entry name" value="DEAH_ATP_HELICASE"/>
    <property type="match status" value="1"/>
</dbReference>
<evidence type="ECO:0000313" key="10">
    <source>
        <dbReference type="EMBL" id="JAT97097.1"/>
    </source>
</evidence>
<keyword evidence="5" id="KW-0067">ATP-binding</keyword>
<evidence type="ECO:0000256" key="3">
    <source>
        <dbReference type="ARBA" id="ARBA00022801"/>
    </source>
</evidence>
<dbReference type="InterPro" id="IPR048333">
    <property type="entry name" value="HA2_WH"/>
</dbReference>
<feature type="domain" description="Helicase ATP-binding" evidence="8">
    <location>
        <begin position="179"/>
        <end position="347"/>
    </location>
</feature>
<dbReference type="GO" id="GO:0005524">
    <property type="term" value="F:ATP binding"/>
    <property type="evidence" value="ECO:0007669"/>
    <property type="project" value="UniProtKB-KW"/>
</dbReference>
<dbReference type="AlphaFoldDB" id="A0A1E1XCW8"/>
<dbReference type="InterPro" id="IPR014001">
    <property type="entry name" value="Helicase_ATP-bd"/>
</dbReference>
<dbReference type="GO" id="GO:0003725">
    <property type="term" value="F:double-stranded RNA binding"/>
    <property type="evidence" value="ECO:0007669"/>
    <property type="project" value="TreeGrafter"/>
</dbReference>
<dbReference type="Pfam" id="PF00271">
    <property type="entry name" value="Helicase_C"/>
    <property type="match status" value="1"/>
</dbReference>
<dbReference type="InterPro" id="IPR027417">
    <property type="entry name" value="P-loop_NTPase"/>
</dbReference>
<dbReference type="InterPro" id="IPR011709">
    <property type="entry name" value="DEAD-box_helicase_OB_fold"/>
</dbReference>
<feature type="compositionally biased region" description="Basic residues" evidence="7">
    <location>
        <begin position="13"/>
        <end position="22"/>
    </location>
</feature>
<dbReference type="Pfam" id="PF00270">
    <property type="entry name" value="DEAD"/>
    <property type="match status" value="1"/>
</dbReference>
<organism evidence="10">
    <name type="scientific">Amblyomma aureolatum</name>
    <dbReference type="NCBI Taxonomy" id="187763"/>
    <lineage>
        <taxon>Eukaryota</taxon>
        <taxon>Metazoa</taxon>
        <taxon>Ecdysozoa</taxon>
        <taxon>Arthropoda</taxon>
        <taxon>Chelicerata</taxon>
        <taxon>Arachnida</taxon>
        <taxon>Acari</taxon>
        <taxon>Parasitiformes</taxon>
        <taxon>Ixodida</taxon>
        <taxon>Ixodoidea</taxon>
        <taxon>Ixodidae</taxon>
        <taxon>Amblyomminae</taxon>
        <taxon>Amblyomma</taxon>
    </lineage>
</organism>
<feature type="region of interest" description="Disordered" evidence="7">
    <location>
        <begin position="1"/>
        <end position="116"/>
    </location>
</feature>
<feature type="compositionally biased region" description="Polar residues" evidence="7">
    <location>
        <begin position="38"/>
        <end position="50"/>
    </location>
</feature>
<dbReference type="CDD" id="cd17978">
    <property type="entry name" value="DEXHc_DHX33"/>
    <property type="match status" value="1"/>
</dbReference>
<dbReference type="SMART" id="SM00847">
    <property type="entry name" value="HA2"/>
    <property type="match status" value="1"/>
</dbReference>
<dbReference type="GO" id="GO:0005730">
    <property type="term" value="C:nucleolus"/>
    <property type="evidence" value="ECO:0007669"/>
    <property type="project" value="TreeGrafter"/>
</dbReference>
<keyword evidence="3" id="KW-0378">Hydrolase</keyword>
<dbReference type="PANTHER" id="PTHR18934:SF118">
    <property type="entry name" value="ATP-DEPENDENT RNA HELICASE DHX33"/>
    <property type="match status" value="1"/>
</dbReference>
<dbReference type="InterPro" id="IPR007502">
    <property type="entry name" value="Helicase-assoc_dom"/>
</dbReference>
<dbReference type="Gene3D" id="3.40.50.300">
    <property type="entry name" value="P-loop containing nucleotide triphosphate hydrolases"/>
    <property type="match status" value="2"/>
</dbReference>
<protein>
    <recommendedName>
        <fullName evidence="1">RNA helicase</fullName>
        <ecNumber evidence="1">3.6.4.13</ecNumber>
    </recommendedName>
</protein>
<dbReference type="Pfam" id="PF07717">
    <property type="entry name" value="OB_NTP_bind"/>
    <property type="match status" value="1"/>
</dbReference>
<dbReference type="Pfam" id="PF04408">
    <property type="entry name" value="WHD_HA2"/>
    <property type="match status" value="1"/>
</dbReference>
<dbReference type="Gene3D" id="1.20.120.1080">
    <property type="match status" value="1"/>
</dbReference>
<evidence type="ECO:0000256" key="5">
    <source>
        <dbReference type="ARBA" id="ARBA00022840"/>
    </source>
</evidence>
<dbReference type="GO" id="GO:0045943">
    <property type="term" value="P:positive regulation of transcription by RNA polymerase I"/>
    <property type="evidence" value="ECO:0007669"/>
    <property type="project" value="TreeGrafter"/>
</dbReference>
<dbReference type="Pfam" id="PF21010">
    <property type="entry name" value="HA2_C"/>
    <property type="match status" value="1"/>
</dbReference>
<dbReference type="GO" id="GO:0003724">
    <property type="term" value="F:RNA helicase activity"/>
    <property type="evidence" value="ECO:0007669"/>
    <property type="project" value="UniProtKB-EC"/>
</dbReference>
<feature type="region of interest" description="Disordered" evidence="7">
    <location>
        <begin position="134"/>
        <end position="153"/>
    </location>
</feature>
<accession>A0A1E1XCW8</accession>
<dbReference type="FunFam" id="3.40.50.300:FF:000145">
    <property type="entry name" value="probable ATP-dependent RNA helicase DHX40"/>
    <property type="match status" value="1"/>
</dbReference>
<keyword evidence="2" id="KW-0547">Nucleotide-binding</keyword>
<dbReference type="GO" id="GO:0016787">
    <property type="term" value="F:hydrolase activity"/>
    <property type="evidence" value="ECO:0007669"/>
    <property type="project" value="UniProtKB-KW"/>
</dbReference>
<dbReference type="InterPro" id="IPR002464">
    <property type="entry name" value="DNA/RNA_helicase_DEAH_CS"/>
</dbReference>
<reference evidence="10" key="1">
    <citation type="journal article" date="2017" name="Front. Cell. Infect. Microbiol.">
        <title>The Distinct Transcriptional Response of the Midgut of Amblyomma sculptum and Amblyomma aureolatum Ticks to Rickettsia rickettsii Correlates to Their Differences in Susceptibility to Infection.</title>
        <authorList>
            <person name="Martins L.A."/>
            <person name="Galletti M.F.B.M."/>
            <person name="Ribeiro J.M."/>
            <person name="Fujita A."/>
            <person name="Costa F.B."/>
            <person name="Labruna M.B."/>
            <person name="Daffre S."/>
            <person name="Fogaca A.C."/>
        </authorList>
    </citation>
    <scope>NUCLEOTIDE SEQUENCE</scope>
</reference>
<dbReference type="SMART" id="SM00487">
    <property type="entry name" value="DEXDc"/>
    <property type="match status" value="1"/>
</dbReference>
<evidence type="ECO:0000256" key="4">
    <source>
        <dbReference type="ARBA" id="ARBA00022806"/>
    </source>
</evidence>
<sequence>MSDSCHQAGKARGSAKRKKRLKNIPVTAETKRLAPAVTTAQHPEMTISQTPERKKKRRSRKRKSLGATHGSDSADLCNSVGKKPRLSADGVADLPSTSASPGVKNHNLVNDNNAETDSKLAPAAATGRCAEEDAVSANSVLNSSNEPADDEDAERHRIKVHLHKQRKALPIFPVRKELVRVIRQRDCVILIGETACGKTTQLPQYLHATGFTKRGAIGITQPRRVAAVTVADRVAMEMGVELGGLVGYSVRFDDTTSGATRIKYLTDGMLLREALLDPQLRRYSVVVLDEAHERTVNTDILFGVVKSAQKERQRMSTNPLKIVVMSATMDVDHFSRYFDNAPVYTLEGRQHPIEMMYAVKPQEDYIFSALVTVFQIHRNQGSGDILVFCTGQEEIESAVRAARETRLQLDPEEQNVLALPLYSALPSSLQLKVFQPTPKGWRKVIFSTNIAETSITIPGIKYVVDTGVVKQRTYQPGTGLEVLKVRKISKAQAWQRAGRAGRECSGVCYRLFTKREYEVMKEHSTPEIQRCSLSGVVLQMLALGIKNIFTFDFMDKPSDKHLMEALVKLHQLGAIEKKDDLRLTDLGQKMAAFPLEPRFAKIILCSKELGCTEEILTIISILSADSILYFNEKHRDRAAEVWKKFHSNEGDHVMLLNVYKAYKSVKGNKAWCKENFINKKNMLKVIEIRSQLADLCVKAGVPLRSSGQDSTAFRKCLASGLFTNVAELQKNGDYLTLEARKKVHIHPSSCLFSSSPACVVFTEMVETTKCYMRNLTVVDPDWLPDVAPQYFKKKRLGAKALSLS</sequence>
<evidence type="ECO:0000256" key="6">
    <source>
        <dbReference type="ARBA" id="ARBA00047984"/>
    </source>
</evidence>
<evidence type="ECO:0000256" key="2">
    <source>
        <dbReference type="ARBA" id="ARBA00022741"/>
    </source>
</evidence>
<dbReference type="EMBL" id="GFAC01002091">
    <property type="protein sequence ID" value="JAT97097.1"/>
    <property type="molecule type" value="mRNA"/>
</dbReference>
<dbReference type="PROSITE" id="PS51192">
    <property type="entry name" value="HELICASE_ATP_BIND_1"/>
    <property type="match status" value="1"/>
</dbReference>
<dbReference type="FunFam" id="3.40.50.300:FF:000750">
    <property type="entry name" value="Putative ATP-dependent RNA helicase DHX33"/>
    <property type="match status" value="1"/>
</dbReference>
<evidence type="ECO:0000256" key="7">
    <source>
        <dbReference type="SAM" id="MobiDB-lite"/>
    </source>
</evidence>
<comment type="catalytic activity">
    <reaction evidence="6">
        <text>ATP + H2O = ADP + phosphate + H(+)</text>
        <dbReference type="Rhea" id="RHEA:13065"/>
        <dbReference type="ChEBI" id="CHEBI:15377"/>
        <dbReference type="ChEBI" id="CHEBI:15378"/>
        <dbReference type="ChEBI" id="CHEBI:30616"/>
        <dbReference type="ChEBI" id="CHEBI:43474"/>
        <dbReference type="ChEBI" id="CHEBI:456216"/>
        <dbReference type="EC" id="3.6.4.13"/>
    </reaction>
</comment>
<dbReference type="SMART" id="SM00490">
    <property type="entry name" value="HELICc"/>
    <property type="match status" value="1"/>
</dbReference>
<evidence type="ECO:0000259" key="8">
    <source>
        <dbReference type="PROSITE" id="PS51192"/>
    </source>
</evidence>
<keyword evidence="4 10" id="KW-0347">Helicase</keyword>
<evidence type="ECO:0000256" key="1">
    <source>
        <dbReference type="ARBA" id="ARBA00012552"/>
    </source>
</evidence>
<dbReference type="PANTHER" id="PTHR18934">
    <property type="entry name" value="ATP-DEPENDENT RNA HELICASE"/>
    <property type="match status" value="1"/>
</dbReference>
<dbReference type="CDD" id="cd18791">
    <property type="entry name" value="SF2_C_RHA"/>
    <property type="match status" value="1"/>
</dbReference>
<dbReference type="SUPFAM" id="SSF52540">
    <property type="entry name" value="P-loop containing nucleoside triphosphate hydrolases"/>
    <property type="match status" value="1"/>
</dbReference>
<feature type="compositionally biased region" description="Low complexity" evidence="7">
    <location>
        <begin position="135"/>
        <end position="145"/>
    </location>
</feature>
<proteinExistence type="evidence at transcript level"/>
<feature type="compositionally biased region" description="Basic residues" evidence="7">
    <location>
        <begin position="53"/>
        <end position="64"/>
    </location>
</feature>
<feature type="domain" description="Helicase C-terminal" evidence="9">
    <location>
        <begin position="369"/>
        <end position="544"/>
    </location>
</feature>
<dbReference type="EC" id="3.6.4.13" evidence="1"/>
<dbReference type="InterPro" id="IPR011545">
    <property type="entry name" value="DEAD/DEAH_box_helicase_dom"/>
</dbReference>
<name>A0A1E1XCW8_9ACAR</name>
<dbReference type="InterPro" id="IPR001650">
    <property type="entry name" value="Helicase_C-like"/>
</dbReference>